<keyword evidence="3" id="KW-1185">Reference proteome</keyword>
<protein>
    <recommendedName>
        <fullName evidence="1">Symplekin C-terminal domain-containing protein</fullName>
    </recommendedName>
</protein>
<reference evidence="2" key="2">
    <citation type="journal article" date="2007" name="Science">
        <title>Draft genome sequence of the sexually transmitted pathogen Trichomonas vaginalis.</title>
        <authorList>
            <person name="Carlton J.M."/>
            <person name="Hirt R.P."/>
            <person name="Silva J.C."/>
            <person name="Delcher A.L."/>
            <person name="Schatz M."/>
            <person name="Zhao Q."/>
            <person name="Wortman J.R."/>
            <person name="Bidwell S.L."/>
            <person name="Alsmark U.C.M."/>
            <person name="Besteiro S."/>
            <person name="Sicheritz-Ponten T."/>
            <person name="Noel C.J."/>
            <person name="Dacks J.B."/>
            <person name="Foster P.G."/>
            <person name="Simillion C."/>
            <person name="Van de Peer Y."/>
            <person name="Miranda-Saavedra D."/>
            <person name="Barton G.J."/>
            <person name="Westrop G.D."/>
            <person name="Mueller S."/>
            <person name="Dessi D."/>
            <person name="Fiori P.L."/>
            <person name="Ren Q."/>
            <person name="Paulsen I."/>
            <person name="Zhang H."/>
            <person name="Bastida-Corcuera F.D."/>
            <person name="Simoes-Barbosa A."/>
            <person name="Brown M.T."/>
            <person name="Hayes R.D."/>
            <person name="Mukherjee M."/>
            <person name="Okumura C.Y."/>
            <person name="Schneider R."/>
            <person name="Smith A.J."/>
            <person name="Vanacova S."/>
            <person name="Villalvazo M."/>
            <person name="Haas B.J."/>
            <person name="Pertea M."/>
            <person name="Feldblyum T.V."/>
            <person name="Utterback T.R."/>
            <person name="Shu C.L."/>
            <person name="Osoegawa K."/>
            <person name="de Jong P.J."/>
            <person name="Hrdy I."/>
            <person name="Horvathova L."/>
            <person name="Zubacova Z."/>
            <person name="Dolezal P."/>
            <person name="Malik S.B."/>
            <person name="Logsdon J.M. Jr."/>
            <person name="Henze K."/>
            <person name="Gupta A."/>
            <person name="Wang C.C."/>
            <person name="Dunne R.L."/>
            <person name="Upcroft J.A."/>
            <person name="Upcroft P."/>
            <person name="White O."/>
            <person name="Salzberg S.L."/>
            <person name="Tang P."/>
            <person name="Chiu C.-H."/>
            <person name="Lee Y.-S."/>
            <person name="Embley T.M."/>
            <person name="Coombs G.H."/>
            <person name="Mottram J.C."/>
            <person name="Tachezy J."/>
            <person name="Fraser-Liggett C.M."/>
            <person name="Johnson P.J."/>
        </authorList>
    </citation>
    <scope>NUCLEOTIDE SEQUENCE [LARGE SCALE GENOMIC DNA]</scope>
    <source>
        <strain evidence="2">G3</strain>
    </source>
</reference>
<dbReference type="InterPro" id="IPR022075">
    <property type="entry name" value="Symplekin_C"/>
</dbReference>
<proteinExistence type="predicted"/>
<dbReference type="GO" id="GO:0005847">
    <property type="term" value="C:mRNA cleavage and polyadenylation specificity factor complex"/>
    <property type="evidence" value="ECO:0000318"/>
    <property type="project" value="GO_Central"/>
</dbReference>
<evidence type="ECO:0000313" key="3">
    <source>
        <dbReference type="Proteomes" id="UP000001542"/>
    </source>
</evidence>
<dbReference type="VEuPathDB" id="TrichDB:TVAGG3_0385070"/>
<feature type="domain" description="Symplekin C-terminal" evidence="1">
    <location>
        <begin position="603"/>
        <end position="777"/>
    </location>
</feature>
<reference evidence="2" key="1">
    <citation type="submission" date="2006-10" db="EMBL/GenBank/DDBJ databases">
        <authorList>
            <person name="Amadeo P."/>
            <person name="Zhao Q."/>
            <person name="Wortman J."/>
            <person name="Fraser-Liggett C."/>
            <person name="Carlton J."/>
        </authorList>
    </citation>
    <scope>NUCLEOTIDE SEQUENCE</scope>
    <source>
        <strain evidence="2">G3</strain>
    </source>
</reference>
<dbReference type="PANTHER" id="PTHR15245:SF20">
    <property type="entry name" value="SYMPLEKIN"/>
    <property type="match status" value="1"/>
</dbReference>
<dbReference type="PANTHER" id="PTHR15245">
    <property type="entry name" value="SYMPLEKIN-RELATED"/>
    <property type="match status" value="1"/>
</dbReference>
<dbReference type="STRING" id="5722.A2DQ40"/>
<dbReference type="InParanoid" id="A2DQ40"/>
<dbReference type="RefSeq" id="XP_001329602.1">
    <property type="nucleotide sequence ID" value="XM_001329567.1"/>
</dbReference>
<dbReference type="VEuPathDB" id="TrichDB:TVAG_494090"/>
<gene>
    <name evidence="2" type="ORF">TVAG_494090</name>
</gene>
<dbReference type="KEGG" id="tva:4775484"/>
<organism evidence="2 3">
    <name type="scientific">Trichomonas vaginalis (strain ATCC PRA-98 / G3)</name>
    <dbReference type="NCBI Taxonomy" id="412133"/>
    <lineage>
        <taxon>Eukaryota</taxon>
        <taxon>Metamonada</taxon>
        <taxon>Parabasalia</taxon>
        <taxon>Trichomonadida</taxon>
        <taxon>Trichomonadidae</taxon>
        <taxon>Trichomonas</taxon>
    </lineage>
</organism>
<evidence type="ECO:0000313" key="2">
    <source>
        <dbReference type="EMBL" id="EAY17467.1"/>
    </source>
</evidence>
<dbReference type="InterPro" id="IPR021850">
    <property type="entry name" value="Symplekin/Pta1"/>
</dbReference>
<dbReference type="OrthoDB" id="331600at2759"/>
<dbReference type="AlphaFoldDB" id="A2DQ40"/>
<evidence type="ECO:0000259" key="1">
    <source>
        <dbReference type="Pfam" id="PF12295"/>
    </source>
</evidence>
<name>A2DQ40_TRIV3</name>
<sequence length="804" mass="92302">MTQDTNLGYDVKSLMAKFEKEASSSAVNWKNTATILTNLGKIVTTLPEKAIDESNFLQMFAKFSEFLESHAEKITLQTKILIVKILQNSAIIMTKKQFITQADVAISIISDQFENECKKETPNVGYLITLLDAFFHFIRFQIGDNKEYVETINNLNNVVPKLSSSKKTSLRYALQLDITKNDSILAWEKDLRKLLTSLEIAITTTRNTNAIPPRTPRDNETRLKVQNTLLTYQPDIVLALVIEGFKKLRPSPNFKLSETVNTTIQEIMSITQEDVDYDMHEMNIETSEYIVEQGLEKMAQRMKFTSQKVQSHFLAMIICTTDQSEGEKYLNCTGRCTETAIRCASTDISSLLPFLINWVCYEYVKSPRERFVRITEKVAVAICGKLSEKDAPQESSILVFLRSLPAIDPSLFSVLADQVNRSPNTSRIIIFAMANVVQNTILIQKDSLNSIFELCISPDQLIRKNAIEIMINSFYAGRLFVTEIEDYSKDKLKQGSLEEDQNSAERYLHIFFEVLKQNVNLLLNLLEMYDKMNEKVQSSVRTHLLTQMPQIGFNYDIISGLFAAQNAENVKLIHFILDNLSKINTIPSQITVLIKSEFEKTNDGRFLIPIIQTLTETEFFNYIPIFLTLRKSGRNRAFEIYIMQKLKNQAKEPRVKLISELLKPIEAKPYKSQIAALNYCMSKKDVIDYTTIAAAVNKTMTSSKKNLDLICEPLLFIVDEYSENSKHVEKICQDLIKMNVHFNEFAWPKMITLFEKMNMFKIYNLPLEKIEEVAKKCPRLLTFMKNDSNKKKVPKKVLQLLETL</sequence>
<dbReference type="Proteomes" id="UP000001542">
    <property type="component" value="Unassembled WGS sequence"/>
</dbReference>
<dbReference type="Pfam" id="PF12295">
    <property type="entry name" value="Symplekin_C"/>
    <property type="match status" value="1"/>
</dbReference>
<dbReference type="EMBL" id="DS113230">
    <property type="protein sequence ID" value="EAY17467.1"/>
    <property type="molecule type" value="Genomic_DNA"/>
</dbReference>
<accession>A2DQ40</accession>